<reference evidence="2" key="1">
    <citation type="submission" date="2021-06" db="EMBL/GenBank/DDBJ databases">
        <authorList>
            <person name="Kallberg Y."/>
            <person name="Tangrot J."/>
            <person name="Rosling A."/>
        </authorList>
    </citation>
    <scope>NUCLEOTIDE SEQUENCE</scope>
    <source>
        <strain evidence="2">FL130A</strain>
    </source>
</reference>
<feature type="compositionally biased region" description="Polar residues" evidence="1">
    <location>
        <begin position="1"/>
        <end position="44"/>
    </location>
</feature>
<gene>
    <name evidence="2" type="ORF">ALEPTO_LOCUS14087</name>
</gene>
<protein>
    <submittedName>
        <fullName evidence="2">5345_t:CDS:1</fullName>
    </submittedName>
</protein>
<name>A0A9N9NZ60_9GLOM</name>
<dbReference type="EMBL" id="CAJVPS010051698">
    <property type="protein sequence ID" value="CAG8769877.1"/>
    <property type="molecule type" value="Genomic_DNA"/>
</dbReference>
<evidence type="ECO:0000313" key="2">
    <source>
        <dbReference type="EMBL" id="CAG8769877.1"/>
    </source>
</evidence>
<accession>A0A9N9NZ60</accession>
<organism evidence="2 3">
    <name type="scientific">Ambispora leptoticha</name>
    <dbReference type="NCBI Taxonomy" id="144679"/>
    <lineage>
        <taxon>Eukaryota</taxon>
        <taxon>Fungi</taxon>
        <taxon>Fungi incertae sedis</taxon>
        <taxon>Mucoromycota</taxon>
        <taxon>Glomeromycotina</taxon>
        <taxon>Glomeromycetes</taxon>
        <taxon>Archaeosporales</taxon>
        <taxon>Ambisporaceae</taxon>
        <taxon>Ambispora</taxon>
    </lineage>
</organism>
<sequence>SPTTPTSIQFGSINQSSSSAVPISPTTPSSASNSGGKVPTQFQKNNTLNNMTMTMAFGQVEL</sequence>
<feature type="non-terminal residue" evidence="2">
    <location>
        <position position="62"/>
    </location>
</feature>
<proteinExistence type="predicted"/>
<evidence type="ECO:0000313" key="3">
    <source>
        <dbReference type="Proteomes" id="UP000789508"/>
    </source>
</evidence>
<dbReference type="AlphaFoldDB" id="A0A9N9NZ60"/>
<dbReference type="Proteomes" id="UP000789508">
    <property type="component" value="Unassembled WGS sequence"/>
</dbReference>
<comment type="caution">
    <text evidence="2">The sequence shown here is derived from an EMBL/GenBank/DDBJ whole genome shotgun (WGS) entry which is preliminary data.</text>
</comment>
<evidence type="ECO:0000256" key="1">
    <source>
        <dbReference type="SAM" id="MobiDB-lite"/>
    </source>
</evidence>
<keyword evidence="3" id="KW-1185">Reference proteome</keyword>
<feature type="region of interest" description="Disordered" evidence="1">
    <location>
        <begin position="1"/>
        <end position="47"/>
    </location>
</feature>
<feature type="non-terminal residue" evidence="2">
    <location>
        <position position="1"/>
    </location>
</feature>